<reference evidence="2 3" key="1">
    <citation type="journal article" date="2016" name="Nat. Commun.">
        <title>Thousands of microbial genomes shed light on interconnected biogeochemical processes in an aquifer system.</title>
        <authorList>
            <person name="Anantharaman K."/>
            <person name="Brown C.T."/>
            <person name="Hug L.A."/>
            <person name="Sharon I."/>
            <person name="Castelle C.J."/>
            <person name="Probst A.J."/>
            <person name="Thomas B.C."/>
            <person name="Singh A."/>
            <person name="Wilkins M.J."/>
            <person name="Karaoz U."/>
            <person name="Brodie E.L."/>
            <person name="Williams K.H."/>
            <person name="Hubbard S.S."/>
            <person name="Banfield J.F."/>
        </authorList>
    </citation>
    <scope>NUCLEOTIDE SEQUENCE [LARGE SCALE GENOMIC DNA]</scope>
</reference>
<evidence type="ECO:0008006" key="4">
    <source>
        <dbReference type="Google" id="ProtNLM"/>
    </source>
</evidence>
<sequence length="414" mass="45624">MPANNTMSKNILIIIGATTVILLIGAWGYLFLFGAPGSVTQVLNNLRSPDTPYEQPITGSTDTTVAIGNKNLAQLTTKSTAGFVLIKTASGSAVRYAEKGTGHIYEINLTSGTEERIGGTTFANTAEAYFSGDGSEIILVTIDGTDRKVVWRRSIDSAEPIALPANSYDFAWNDDGVLRYTVKESGVTVAYENRDGNPQELWRTPLSDVRVFFNQSETFLVNNPAPRLSGGLYEVKDNTLVREAGPEYAFTGMPDPTGQFLLYRYFDTENQTAVAKILDTYSNQETISALPAVPEKCAFSPAKQRVWCASSFMLLWRDREYLNKWYRGEVSSPDSLWVSNYNNFESASLVVDFSEEAGFDIDVVDMKVSDDGAMLLFRNKINDALWMYRLSEVSGEVEQEPTSEVVGATTTDAS</sequence>
<gene>
    <name evidence="2" type="ORF">A2392_02250</name>
</gene>
<dbReference type="EMBL" id="MFMS01000006">
    <property type="protein sequence ID" value="OGG85574.1"/>
    <property type="molecule type" value="Genomic_DNA"/>
</dbReference>
<comment type="caution">
    <text evidence="2">The sequence shown here is derived from an EMBL/GenBank/DDBJ whole genome shotgun (WGS) entry which is preliminary data.</text>
</comment>
<dbReference type="AlphaFoldDB" id="A0A1F6FI89"/>
<accession>A0A1F6FI89</accession>
<proteinExistence type="predicted"/>
<dbReference type="SUPFAM" id="SSF82171">
    <property type="entry name" value="DPP6 N-terminal domain-like"/>
    <property type="match status" value="1"/>
</dbReference>
<keyword evidence="1" id="KW-0472">Membrane</keyword>
<protein>
    <recommendedName>
        <fullName evidence="4">Dipeptidylpeptidase IV N-terminal domain-containing protein</fullName>
    </recommendedName>
</protein>
<evidence type="ECO:0000313" key="2">
    <source>
        <dbReference type="EMBL" id="OGG85574.1"/>
    </source>
</evidence>
<evidence type="ECO:0000313" key="3">
    <source>
        <dbReference type="Proteomes" id="UP000177395"/>
    </source>
</evidence>
<name>A0A1F6FI89_9BACT</name>
<evidence type="ECO:0000256" key="1">
    <source>
        <dbReference type="SAM" id="Phobius"/>
    </source>
</evidence>
<dbReference type="Proteomes" id="UP000177395">
    <property type="component" value="Unassembled WGS sequence"/>
</dbReference>
<dbReference type="Gene3D" id="2.120.10.30">
    <property type="entry name" value="TolB, C-terminal domain"/>
    <property type="match status" value="1"/>
</dbReference>
<keyword evidence="1" id="KW-1133">Transmembrane helix</keyword>
<feature type="transmembrane region" description="Helical" evidence="1">
    <location>
        <begin position="12"/>
        <end position="35"/>
    </location>
</feature>
<keyword evidence="1" id="KW-0812">Transmembrane</keyword>
<dbReference type="STRING" id="1798531.A2392_02250"/>
<organism evidence="2 3">
    <name type="scientific">Candidatus Kaiserbacteria bacterium RIFOXYB1_FULL_46_14</name>
    <dbReference type="NCBI Taxonomy" id="1798531"/>
    <lineage>
        <taxon>Bacteria</taxon>
        <taxon>Candidatus Kaiseribacteriota</taxon>
    </lineage>
</organism>
<dbReference type="InterPro" id="IPR011042">
    <property type="entry name" value="6-blade_b-propeller_TolB-like"/>
</dbReference>